<feature type="transmembrane region" description="Helical" evidence="1">
    <location>
        <begin position="82"/>
        <end position="99"/>
    </location>
</feature>
<evidence type="ECO:0000313" key="3">
    <source>
        <dbReference type="Proteomes" id="UP001055117"/>
    </source>
</evidence>
<proteinExistence type="predicted"/>
<comment type="caution">
    <text evidence="2">The sequence shown here is derived from an EMBL/GenBank/DDBJ whole genome shotgun (WGS) entry which is preliminary data.</text>
</comment>
<keyword evidence="1" id="KW-0472">Membrane</keyword>
<feature type="transmembrane region" description="Helical" evidence="1">
    <location>
        <begin position="48"/>
        <end position="70"/>
    </location>
</feature>
<feature type="transmembrane region" description="Helical" evidence="1">
    <location>
        <begin position="7"/>
        <end position="28"/>
    </location>
</feature>
<keyword evidence="1" id="KW-1133">Transmembrane helix</keyword>
<keyword evidence="1" id="KW-0812">Transmembrane</keyword>
<feature type="transmembrane region" description="Helical" evidence="1">
    <location>
        <begin position="105"/>
        <end position="123"/>
    </location>
</feature>
<keyword evidence="3" id="KW-1185">Reference proteome</keyword>
<dbReference type="RefSeq" id="WP_147813303.1">
    <property type="nucleotide sequence ID" value="NZ_BPQG01000005.1"/>
</dbReference>
<name>A0ABQ4QCD2_9HYPH</name>
<accession>A0ABQ4QCD2</accession>
<reference evidence="2 3" key="1">
    <citation type="journal article" date="2021" name="Front. Microbiol.">
        <title>Comprehensive Comparative Genomics and Phenotyping of Methylobacterium Species.</title>
        <authorList>
            <person name="Alessa O."/>
            <person name="Ogura Y."/>
            <person name="Fujitani Y."/>
            <person name="Takami H."/>
            <person name="Hayashi T."/>
            <person name="Sahin N."/>
            <person name="Tani A."/>
        </authorList>
    </citation>
    <scope>NUCLEOTIDE SEQUENCE [LARGE SCALE GENOMIC DNA]</scope>
    <source>
        <strain evidence="2 3">DSM 23679</strain>
    </source>
</reference>
<organism evidence="2 3">
    <name type="scientific">Methylobacterium cerastii</name>
    <dbReference type="NCBI Taxonomy" id="932741"/>
    <lineage>
        <taxon>Bacteria</taxon>
        <taxon>Pseudomonadati</taxon>
        <taxon>Pseudomonadota</taxon>
        <taxon>Alphaproteobacteria</taxon>
        <taxon>Hyphomicrobiales</taxon>
        <taxon>Methylobacteriaceae</taxon>
        <taxon>Methylobacterium</taxon>
    </lineage>
</organism>
<dbReference type="Proteomes" id="UP001055117">
    <property type="component" value="Unassembled WGS sequence"/>
</dbReference>
<protein>
    <submittedName>
        <fullName evidence="2">Uncharacterized protein</fullName>
    </submittedName>
</protein>
<gene>
    <name evidence="2" type="ORF">AFCDBAGC_0385</name>
</gene>
<sequence length="132" mass="13417">MRVLGGYLAAVAAAITVLMLVGASAALVEPSPPTVAEPVFPSDWGSVAITFVMATLFVTVFAMPGFLLCLAVSVRLGLRHPAIHMACGAAIGLVLGRLLPVTVDHLVQAAVAGAVGGAVYWQLAVRGVAGQR</sequence>
<dbReference type="EMBL" id="BPQG01000005">
    <property type="protein sequence ID" value="GJD42547.1"/>
    <property type="molecule type" value="Genomic_DNA"/>
</dbReference>
<evidence type="ECO:0000256" key="1">
    <source>
        <dbReference type="SAM" id="Phobius"/>
    </source>
</evidence>
<evidence type="ECO:0000313" key="2">
    <source>
        <dbReference type="EMBL" id="GJD42547.1"/>
    </source>
</evidence>